<dbReference type="AlphaFoldDB" id="A0A1F5UNS5"/>
<sequence>MNIEELIWTPENEEHIAEHQVTPAEIEELFFEEGPYFRRGPGENLYHIYGCSGAGRFLFVVMIHLGRGKGYVVTARDMDKQERRLYGKRAKRSSRKEG</sequence>
<dbReference type="Gene3D" id="3.10.450.530">
    <property type="entry name" value="Ribonuclease toxin, BrnT, of type II toxin-antitoxin system"/>
    <property type="match status" value="1"/>
</dbReference>
<accession>A0A1F5UNS5</accession>
<comment type="caution">
    <text evidence="1">The sequence shown here is derived from an EMBL/GenBank/DDBJ whole genome shotgun (WGS) entry which is preliminary data.</text>
</comment>
<reference evidence="1 2" key="1">
    <citation type="journal article" date="2016" name="Nat. Commun.">
        <title>Thousands of microbial genomes shed light on interconnected biogeochemical processes in an aquifer system.</title>
        <authorList>
            <person name="Anantharaman K."/>
            <person name="Brown C.T."/>
            <person name="Hug L.A."/>
            <person name="Sharon I."/>
            <person name="Castelle C.J."/>
            <person name="Probst A.J."/>
            <person name="Thomas B.C."/>
            <person name="Singh A."/>
            <person name="Wilkins M.J."/>
            <person name="Karaoz U."/>
            <person name="Brodie E.L."/>
            <person name="Williams K.H."/>
            <person name="Hubbard S.S."/>
            <person name="Banfield J.F."/>
        </authorList>
    </citation>
    <scope>NUCLEOTIDE SEQUENCE [LARGE SCALE GENOMIC DNA]</scope>
    <source>
        <strain evidence="2">RBG_16_55_9</strain>
    </source>
</reference>
<evidence type="ECO:0008006" key="3">
    <source>
        <dbReference type="Google" id="ProtNLM"/>
    </source>
</evidence>
<proteinExistence type="predicted"/>
<evidence type="ECO:0000313" key="2">
    <source>
        <dbReference type="Proteomes" id="UP000179157"/>
    </source>
</evidence>
<dbReference type="InterPro" id="IPR038573">
    <property type="entry name" value="BrnT_sf"/>
</dbReference>
<dbReference type="EMBL" id="MFGX01000127">
    <property type="protein sequence ID" value="OGF52804.1"/>
    <property type="molecule type" value="Genomic_DNA"/>
</dbReference>
<gene>
    <name evidence="1" type="ORF">A2Z21_00675</name>
</gene>
<organism evidence="1 2">
    <name type="scientific">Fraserbacteria sp. (strain RBG_16_55_9)</name>
    <dbReference type="NCBI Taxonomy" id="1817864"/>
    <lineage>
        <taxon>Bacteria</taxon>
        <taxon>Candidatus Fraseribacteriota</taxon>
    </lineage>
</organism>
<name>A0A1F5UNS5_FRAXR</name>
<protein>
    <recommendedName>
        <fullName evidence="3">BrnT family toxin</fullName>
    </recommendedName>
</protein>
<evidence type="ECO:0000313" key="1">
    <source>
        <dbReference type="EMBL" id="OGF52804.1"/>
    </source>
</evidence>
<dbReference type="Proteomes" id="UP000179157">
    <property type="component" value="Unassembled WGS sequence"/>
</dbReference>